<dbReference type="InterPro" id="IPR029039">
    <property type="entry name" value="Flavoprotein-like_sf"/>
</dbReference>
<accession>A0ABS9Y0B5</accession>
<dbReference type="RefSeq" id="WP_242761933.1">
    <property type="nucleotide sequence ID" value="NZ_JALDAY010000002.1"/>
</dbReference>
<dbReference type="PANTHER" id="PTHR43408:SF2">
    <property type="entry name" value="FMN REDUCTASE (NADPH)"/>
    <property type="match status" value="1"/>
</dbReference>
<dbReference type="InterPro" id="IPR051814">
    <property type="entry name" value="NAD(P)H-dep_FMN_reductase"/>
</dbReference>
<keyword evidence="6" id="KW-1185">Reference proteome</keyword>
<dbReference type="InterPro" id="IPR023932">
    <property type="entry name" value="CE1759_FMN_reduct"/>
</dbReference>
<dbReference type="Proteomes" id="UP001165269">
    <property type="component" value="Unassembled WGS sequence"/>
</dbReference>
<dbReference type="Gene3D" id="3.40.50.360">
    <property type="match status" value="1"/>
</dbReference>
<evidence type="ECO:0000256" key="1">
    <source>
        <dbReference type="ARBA" id="ARBA00022630"/>
    </source>
</evidence>
<sequence length="240" mass="25383">MTTDIEEPRTIVVVSAGVSDPSSSRLLADRLAQKTHDLLHAHGIESRITTIELRTLVDEIGRATVAGFVGEGLRPAIEHLAAADAVITATPVYKAGVSGLFKSFVDLLDNDLLIAKPVAVTATAGSARHALVPDEQMRPLFAYMRALVTPTALFAAPEDWGDGALGDRIARAATELAALIESGVSRSVVDGTWSRYQHQFGSSAQRSGRAVEPGEIDFDTDLMRLATGGRATAAAVPQRS</sequence>
<feature type="domain" description="NADPH-dependent FMN reductase-like" evidence="4">
    <location>
        <begin position="11"/>
        <end position="160"/>
    </location>
</feature>
<evidence type="ECO:0000256" key="2">
    <source>
        <dbReference type="ARBA" id="ARBA00022643"/>
    </source>
</evidence>
<dbReference type="Pfam" id="PF03358">
    <property type="entry name" value="FMN_red"/>
    <property type="match status" value="1"/>
</dbReference>
<reference evidence="5" key="1">
    <citation type="submission" date="2022-03" db="EMBL/GenBank/DDBJ databases">
        <title>Streptomyces 7R015 and 7R016 isolated from Barleria lupulina in Thailand.</title>
        <authorList>
            <person name="Kanchanasin P."/>
            <person name="Phongsopitanun W."/>
            <person name="Tanasupawat S."/>
        </authorList>
    </citation>
    <scope>NUCLEOTIDE SEQUENCE</scope>
    <source>
        <strain evidence="5">7R015</strain>
    </source>
</reference>
<protein>
    <submittedName>
        <fullName evidence="5">NAD(P)H-dependent oxidoreductase</fullName>
    </submittedName>
</protein>
<dbReference type="InterPro" id="IPR005025">
    <property type="entry name" value="FMN_Rdtase-like_dom"/>
</dbReference>
<evidence type="ECO:0000256" key="3">
    <source>
        <dbReference type="ARBA" id="ARBA00023002"/>
    </source>
</evidence>
<evidence type="ECO:0000259" key="4">
    <source>
        <dbReference type="Pfam" id="PF03358"/>
    </source>
</evidence>
<dbReference type="NCBIfam" id="TIGR04037">
    <property type="entry name" value="LLM_duo_CE1759"/>
    <property type="match status" value="1"/>
</dbReference>
<dbReference type="EMBL" id="JALDAY010000002">
    <property type="protein sequence ID" value="MCI3270652.1"/>
    <property type="molecule type" value="Genomic_DNA"/>
</dbReference>
<proteinExistence type="predicted"/>
<evidence type="ECO:0000313" key="6">
    <source>
        <dbReference type="Proteomes" id="UP001165269"/>
    </source>
</evidence>
<dbReference type="SUPFAM" id="SSF52218">
    <property type="entry name" value="Flavoproteins"/>
    <property type="match status" value="1"/>
</dbReference>
<dbReference type="PANTHER" id="PTHR43408">
    <property type="entry name" value="FMN REDUCTASE (NADPH)"/>
    <property type="match status" value="1"/>
</dbReference>
<organism evidence="5 6">
    <name type="scientific">Streptomyces cylindrosporus</name>
    <dbReference type="NCBI Taxonomy" id="2927583"/>
    <lineage>
        <taxon>Bacteria</taxon>
        <taxon>Bacillati</taxon>
        <taxon>Actinomycetota</taxon>
        <taxon>Actinomycetes</taxon>
        <taxon>Kitasatosporales</taxon>
        <taxon>Streptomycetaceae</taxon>
        <taxon>Streptomyces</taxon>
    </lineage>
</organism>
<evidence type="ECO:0000313" key="5">
    <source>
        <dbReference type="EMBL" id="MCI3270652.1"/>
    </source>
</evidence>
<keyword evidence="3" id="KW-0560">Oxidoreductase</keyword>
<comment type="caution">
    <text evidence="5">The sequence shown here is derived from an EMBL/GenBank/DDBJ whole genome shotgun (WGS) entry which is preliminary data.</text>
</comment>
<keyword evidence="2" id="KW-0288">FMN</keyword>
<keyword evidence="1" id="KW-0285">Flavoprotein</keyword>
<gene>
    <name evidence="5" type="ORF">MQP27_05935</name>
</gene>
<name>A0ABS9Y0B5_9ACTN</name>